<evidence type="ECO:0000313" key="8">
    <source>
        <dbReference type="Proteomes" id="UP000827284"/>
    </source>
</evidence>
<reference evidence="7" key="2">
    <citation type="journal article" date="2022" name="Microbiol. Resour. Announc.">
        <title>Whole-Genome Sequence of Entomortierella parvispora E1425, a Mucoromycotan Fungus Associated with Burkholderiaceae-Related Endosymbiotic Bacteria.</title>
        <authorList>
            <person name="Herlambang A."/>
            <person name="Guo Y."/>
            <person name="Takashima Y."/>
            <person name="Narisawa K."/>
            <person name="Ohta H."/>
            <person name="Nishizawa T."/>
        </authorList>
    </citation>
    <scope>NUCLEOTIDE SEQUENCE</scope>
    <source>
        <strain evidence="7">E1425</strain>
    </source>
</reference>
<evidence type="ECO:0000256" key="3">
    <source>
        <dbReference type="PROSITE-ProRule" id="PRU00221"/>
    </source>
</evidence>
<feature type="repeat" description="WD" evidence="3">
    <location>
        <begin position="1600"/>
        <end position="1641"/>
    </location>
</feature>
<sequence length="1764" mass="195646">MDLQHPSVQLGSDTHVSNDAHSSTPTPVDMPMQPQPFVQSIPVQGRQTTPNPTTDALGVSSEISTVVATARSLSTKDSSLTTGSSGRCLPFAQTLLSQKQGQNASSLSDAGSTPTLPSLQTPNLLTVAAGGSSLEQKRCIAVPAPGDDEPIGDTVLLFHCCRLLDKACDDPTPLPLPLPLSGLLPSIYGNSQEEWIQYMESNPLEKRHLYSVITQMANKFVAEPTRDPDSIREVILISPLLNKGHYLDLVGIFIQEFQRDTSLDVNILLGVVQLVRDSPPDFLAFDNLTLILRPIWKRLEETPKKNREDIIHLTAAVTVLFTALGTCLPKDEIRVEFGPLFRILSTQQRHKDPLVKFQARLAMQTLVSVSGRQTAGTNLDQLLRKTLRTNSPKQWFQDVQRAKGFVRHRLLTDLHKLIYKGPSSDNTNFQWHVCQILGELAVDPTCNINARHQAITLLQEYTKTSARVKSGYVIRSWALTILRHISELSVSFIADGFHDPLAIYNEAIMERTTSLTCGLRVRNVKPFEFAQPLLGSLPLPISSPLLHMVNTDPDVEFAIDRLLRQRSRAYDRRAVYIQLLSKQNLQASEEVLVELQERTSNFLGSKSEVLLVLGDSGAGKSTFGLRLEAELWAGYKPGGRIPLFIDLKTVDAPDKDMVRQHLEDLGFFTDLQIESMRGSRQFILVCDGYDECHKWTNLHTKNQFNKHRQWQAKMIISCRTQYLGPNYRNYFEPETATIDNPNFSHTSNLYEEAVIVPFRMSQIREYVERFTQVPKASDYLGKEAEWTTEQYMERLKNITHLMELAKNPFMLKMILDVLPRIAGTTTKMTRVDLYDRFVELHFESEKQRLINQHSNGKMDNGILSVFLSLENDDIEHLGRDFSKQLSYCLFKEQEGLNSVTYSAVFDSGSWKDAFFGPDFRTKLLRQSAQLVCRENFLEPLRLIRHSVRPSRKRNLYEFSHRSLLEYFYSCLIFDPRGNVSQLDLATCLDSSDSPLPIVKHPLGQIRIVSESSIVHFLAERVHQSREFSTQLQNILRLSKAEAAVSQAAANAVTILIRASERFNGADLSGIRVPGADLSYGDFDLAQLQGADLRNTTLRNVWLRHADLSDSQMEGIKFGQWPYILQKTIAWCCRFSPDGKQLAVGLESGSIAMYDTSTWSETYLHGHTGTVKDIETDGRGAITMSYSNAVTSFAYSHSGKQMVTGSKDMTVRLWDVQTGALIFTLSGHTDDVLSVAISPNGQQIASGSDDSTVRLWDTETGALCSTLSSHTSCVRSVGYSPSGQQIVSGSEDNTVRLWDAQTGSLCSTLHGHNSHVLSVTYSPNGLQIASGSMDHTIRLWDAQTGALTSILRGHSDYVTAVTYSSNGRQLASGSADQTVKLWDVQTGTLTSTFSGHIDSIVSVAYSPNDQQIASSSYGTVVRLWDVHTDDITFNGHTRDVTSLAFSPSGQQVASGSQDSTVRLWDVQTGALTATLSGHTSLVFSVVYSPSGQQIASGSQDNTVRLWDVRTGTISSTLSGHTSYIFSVAYSPCGRQIASGSKDKTVRLWDVQTGALTSILSGHTGVVYSVAYSPSGEQLASSSKDRTVRLWDVQTGALRFTLSGHAHSVPSVVFSPSGQHVASSSYDRTIRLWDARTGDHSTTLRGHTAYVSSLAFSPCGLRMASGGYDKTLRLWDVDTGQCLFVLGGFQDGVTSISWKIVLDDTYLAVGGWDKSVRLWKVVQDAEGVQFRLQWRSAPDTLVLSKANIQGVKGLTETNKRLFEQQQ</sequence>
<dbReference type="InterPro" id="IPR027417">
    <property type="entry name" value="P-loop_NTPase"/>
</dbReference>
<dbReference type="InterPro" id="IPR019775">
    <property type="entry name" value="WD40_repeat_CS"/>
</dbReference>
<proteinExistence type="predicted"/>
<keyword evidence="8" id="KW-1185">Reference proteome</keyword>
<dbReference type="PANTHER" id="PTHR19848">
    <property type="entry name" value="WD40 REPEAT PROTEIN"/>
    <property type="match status" value="1"/>
</dbReference>
<dbReference type="PROSITE" id="PS50082">
    <property type="entry name" value="WD_REPEATS_2"/>
    <property type="match status" value="12"/>
</dbReference>
<dbReference type="CDD" id="cd00200">
    <property type="entry name" value="WD40"/>
    <property type="match status" value="2"/>
</dbReference>
<dbReference type="Gene3D" id="3.40.50.300">
    <property type="entry name" value="P-loop containing nucleotide triphosphate hydrolases"/>
    <property type="match status" value="1"/>
</dbReference>
<dbReference type="InterPro" id="IPR015943">
    <property type="entry name" value="WD40/YVTN_repeat-like_dom_sf"/>
</dbReference>
<dbReference type="Pfam" id="PF00805">
    <property type="entry name" value="Pentapeptide"/>
    <property type="match status" value="1"/>
</dbReference>
<keyword evidence="2" id="KW-0677">Repeat</keyword>
<name>A0A9P3HE93_9FUNG</name>
<organism evidence="7 8">
    <name type="scientific">Entomortierella parvispora</name>
    <dbReference type="NCBI Taxonomy" id="205924"/>
    <lineage>
        <taxon>Eukaryota</taxon>
        <taxon>Fungi</taxon>
        <taxon>Fungi incertae sedis</taxon>
        <taxon>Mucoromycota</taxon>
        <taxon>Mortierellomycotina</taxon>
        <taxon>Mortierellomycetes</taxon>
        <taxon>Mortierellales</taxon>
        <taxon>Mortierellaceae</taxon>
        <taxon>Entomortierella</taxon>
    </lineage>
</organism>
<feature type="region of interest" description="Disordered" evidence="4">
    <location>
        <begin position="100"/>
        <end position="122"/>
    </location>
</feature>
<dbReference type="SUPFAM" id="SSF50978">
    <property type="entry name" value="WD40 repeat-like"/>
    <property type="match status" value="2"/>
</dbReference>
<dbReference type="InterPro" id="IPR020472">
    <property type="entry name" value="WD40_PAC1"/>
</dbReference>
<dbReference type="SUPFAM" id="SSF52540">
    <property type="entry name" value="P-loop containing nucleoside triphosphate hydrolases"/>
    <property type="match status" value="1"/>
</dbReference>
<feature type="repeat" description="WD" evidence="3">
    <location>
        <begin position="1308"/>
        <end position="1349"/>
    </location>
</feature>
<dbReference type="Proteomes" id="UP000827284">
    <property type="component" value="Unassembled WGS sequence"/>
</dbReference>
<gene>
    <name evidence="7" type="ORF">EMPS_07417</name>
</gene>
<feature type="repeat" description="WD" evidence="3">
    <location>
        <begin position="1642"/>
        <end position="1683"/>
    </location>
</feature>
<dbReference type="OrthoDB" id="674604at2759"/>
<dbReference type="Gene3D" id="2.160.20.80">
    <property type="entry name" value="E3 ubiquitin-protein ligase SopA"/>
    <property type="match status" value="1"/>
</dbReference>
<feature type="repeat" description="WD" evidence="3">
    <location>
        <begin position="1350"/>
        <end position="1391"/>
    </location>
</feature>
<comment type="caution">
    <text evidence="7">The sequence shown here is derived from an EMBL/GenBank/DDBJ whole genome shotgun (WGS) entry which is preliminary data.</text>
</comment>
<dbReference type="SUPFAM" id="SSF141571">
    <property type="entry name" value="Pentapeptide repeat-like"/>
    <property type="match status" value="1"/>
</dbReference>
<feature type="compositionally biased region" description="Polar residues" evidence="4">
    <location>
        <begin position="1"/>
        <end position="26"/>
    </location>
</feature>
<dbReference type="PANTHER" id="PTHR19848:SF8">
    <property type="entry name" value="F-BOX AND WD REPEAT DOMAIN CONTAINING 7"/>
    <property type="match status" value="1"/>
</dbReference>
<dbReference type="InterPro" id="IPR055442">
    <property type="entry name" value="Beta-prop_EML-like_2nd"/>
</dbReference>
<feature type="domain" description="EML-like second beta-propeller" evidence="5">
    <location>
        <begin position="1233"/>
        <end position="1389"/>
    </location>
</feature>
<protein>
    <submittedName>
        <fullName evidence="7">Protein HIRA/HIR1</fullName>
    </submittedName>
</protein>
<reference evidence="7" key="1">
    <citation type="submission" date="2021-11" db="EMBL/GenBank/DDBJ databases">
        <authorList>
            <person name="Herlambang A."/>
            <person name="Guo Y."/>
            <person name="Takashima Y."/>
            <person name="Nishizawa T."/>
        </authorList>
    </citation>
    <scope>NUCLEOTIDE SEQUENCE</scope>
    <source>
        <strain evidence="7">E1425</strain>
    </source>
</reference>
<dbReference type="SMART" id="SM00320">
    <property type="entry name" value="WD40"/>
    <property type="match status" value="14"/>
</dbReference>
<dbReference type="PROSITE" id="PS00678">
    <property type="entry name" value="WD_REPEATS_1"/>
    <property type="match status" value="11"/>
</dbReference>
<evidence type="ECO:0000256" key="4">
    <source>
        <dbReference type="SAM" id="MobiDB-lite"/>
    </source>
</evidence>
<feature type="repeat" description="WD" evidence="3">
    <location>
        <begin position="1392"/>
        <end position="1433"/>
    </location>
</feature>
<evidence type="ECO:0000256" key="1">
    <source>
        <dbReference type="ARBA" id="ARBA00022574"/>
    </source>
</evidence>
<evidence type="ECO:0000313" key="7">
    <source>
        <dbReference type="EMBL" id="GJJ75059.1"/>
    </source>
</evidence>
<dbReference type="Pfam" id="PF00400">
    <property type="entry name" value="WD40"/>
    <property type="match status" value="9"/>
</dbReference>
<dbReference type="PRINTS" id="PR00320">
    <property type="entry name" value="GPROTEINBRPT"/>
</dbReference>
<feature type="repeat" description="WD" evidence="3">
    <location>
        <begin position="1266"/>
        <end position="1307"/>
    </location>
</feature>
<feature type="repeat" description="WD" evidence="3">
    <location>
        <begin position="1182"/>
        <end position="1223"/>
    </location>
</feature>
<dbReference type="InterPro" id="IPR036322">
    <property type="entry name" value="WD40_repeat_dom_sf"/>
</dbReference>
<evidence type="ECO:0000259" key="5">
    <source>
        <dbReference type="Pfam" id="PF23414"/>
    </source>
</evidence>
<keyword evidence="1 3" id="KW-0853">WD repeat</keyword>
<evidence type="ECO:0000256" key="2">
    <source>
        <dbReference type="ARBA" id="ARBA00022737"/>
    </source>
</evidence>
<feature type="repeat" description="WD" evidence="3">
    <location>
        <begin position="1432"/>
        <end position="1473"/>
    </location>
</feature>
<feature type="domain" description="Arm-like repeat" evidence="6">
    <location>
        <begin position="200"/>
        <end position="370"/>
    </location>
</feature>
<dbReference type="InterPro" id="IPR016024">
    <property type="entry name" value="ARM-type_fold"/>
</dbReference>
<evidence type="ECO:0000259" key="6">
    <source>
        <dbReference type="Pfam" id="PF23948"/>
    </source>
</evidence>
<dbReference type="InterPro" id="IPR001646">
    <property type="entry name" value="5peptide_repeat"/>
</dbReference>
<dbReference type="EMBL" id="BQFW01000010">
    <property type="protein sequence ID" value="GJJ75059.1"/>
    <property type="molecule type" value="Genomic_DNA"/>
</dbReference>
<feature type="repeat" description="WD" evidence="3">
    <location>
        <begin position="1474"/>
        <end position="1515"/>
    </location>
</feature>
<dbReference type="InterPro" id="IPR056251">
    <property type="entry name" value="Arm_rpt_dom"/>
</dbReference>
<dbReference type="SUPFAM" id="SSF48371">
    <property type="entry name" value="ARM repeat"/>
    <property type="match status" value="1"/>
</dbReference>
<feature type="repeat" description="WD" evidence="3">
    <location>
        <begin position="1558"/>
        <end position="1599"/>
    </location>
</feature>
<dbReference type="Pfam" id="PF23948">
    <property type="entry name" value="ARM_5"/>
    <property type="match status" value="1"/>
</dbReference>
<feature type="region of interest" description="Disordered" evidence="4">
    <location>
        <begin position="1"/>
        <end position="35"/>
    </location>
</feature>
<dbReference type="InterPro" id="IPR001680">
    <property type="entry name" value="WD40_rpt"/>
</dbReference>
<feature type="repeat" description="WD" evidence="3">
    <location>
        <begin position="1516"/>
        <end position="1557"/>
    </location>
</feature>
<dbReference type="Gene3D" id="2.130.10.10">
    <property type="entry name" value="YVTN repeat-like/Quinoprotein amine dehydrogenase"/>
    <property type="match status" value="6"/>
</dbReference>
<accession>A0A9P3HE93</accession>
<dbReference type="PROSITE" id="PS50294">
    <property type="entry name" value="WD_REPEATS_REGION"/>
    <property type="match status" value="12"/>
</dbReference>
<dbReference type="Pfam" id="PF23414">
    <property type="entry name" value="Beta-prop_EML_2"/>
    <property type="match status" value="1"/>
</dbReference>
<feature type="repeat" description="WD" evidence="3">
    <location>
        <begin position="1224"/>
        <end position="1265"/>
    </location>
</feature>